<gene>
    <name evidence="2" type="ORF">BMF94_0028</name>
</gene>
<evidence type="ECO:0000313" key="3">
    <source>
        <dbReference type="Proteomes" id="UP000237144"/>
    </source>
</evidence>
<protein>
    <recommendedName>
        <fullName evidence="4">Stress-associated endoplasmic reticulum protein</fullName>
    </recommendedName>
</protein>
<keyword evidence="1" id="KW-0472">Membrane</keyword>
<reference evidence="2 3" key="1">
    <citation type="journal article" date="2018" name="Front. Microbiol.">
        <title>Prospects for Fungal Bioremediation of Acidic Radioactive Waste Sites: Characterization and Genome Sequence of Rhodotorula taiwanensis MD1149.</title>
        <authorList>
            <person name="Tkavc R."/>
            <person name="Matrosova V.Y."/>
            <person name="Grichenko O.E."/>
            <person name="Gostincar C."/>
            <person name="Volpe R.P."/>
            <person name="Klimenkova P."/>
            <person name="Gaidamakova E.K."/>
            <person name="Zhou C.E."/>
            <person name="Stewart B.J."/>
            <person name="Lyman M.G."/>
            <person name="Malfatti S.A."/>
            <person name="Rubinfeld B."/>
            <person name="Courtot M."/>
            <person name="Singh J."/>
            <person name="Dalgard C.L."/>
            <person name="Hamilton T."/>
            <person name="Frey K.G."/>
            <person name="Gunde-Cimerman N."/>
            <person name="Dugan L."/>
            <person name="Daly M.J."/>
        </authorList>
    </citation>
    <scope>NUCLEOTIDE SEQUENCE [LARGE SCALE GENOMIC DNA]</scope>
    <source>
        <strain evidence="2 3">MD1149</strain>
    </source>
</reference>
<evidence type="ECO:0008006" key="4">
    <source>
        <dbReference type="Google" id="ProtNLM"/>
    </source>
</evidence>
<dbReference type="OrthoDB" id="2523617at2759"/>
<keyword evidence="3" id="KW-1185">Reference proteome</keyword>
<comment type="caution">
    <text evidence="2">The sequence shown here is derived from an EMBL/GenBank/DDBJ whole genome shotgun (WGS) entry which is preliminary data.</text>
</comment>
<feature type="transmembrane region" description="Helical" evidence="1">
    <location>
        <begin position="39"/>
        <end position="65"/>
    </location>
</feature>
<sequence>MAGSHIDLRKRNAAFQSKIGKSNSIKPVEKEEHRPVPKWIAYTLLVLIVGGFGLELAQLVFNFFYPAKR</sequence>
<dbReference type="EMBL" id="PJQD01000001">
    <property type="protein sequence ID" value="POY76779.1"/>
    <property type="molecule type" value="Genomic_DNA"/>
</dbReference>
<name>A0A2S5BJ26_9BASI</name>
<proteinExistence type="predicted"/>
<accession>A0A2S5BJ26</accession>
<keyword evidence="1" id="KW-0812">Transmembrane</keyword>
<organism evidence="2 3">
    <name type="scientific">Rhodotorula taiwanensis</name>
    <dbReference type="NCBI Taxonomy" id="741276"/>
    <lineage>
        <taxon>Eukaryota</taxon>
        <taxon>Fungi</taxon>
        <taxon>Dikarya</taxon>
        <taxon>Basidiomycota</taxon>
        <taxon>Pucciniomycotina</taxon>
        <taxon>Microbotryomycetes</taxon>
        <taxon>Sporidiobolales</taxon>
        <taxon>Sporidiobolaceae</taxon>
        <taxon>Rhodotorula</taxon>
    </lineage>
</organism>
<evidence type="ECO:0000313" key="2">
    <source>
        <dbReference type="EMBL" id="POY76779.1"/>
    </source>
</evidence>
<dbReference type="Proteomes" id="UP000237144">
    <property type="component" value="Unassembled WGS sequence"/>
</dbReference>
<keyword evidence="1" id="KW-1133">Transmembrane helix</keyword>
<evidence type="ECO:0000256" key="1">
    <source>
        <dbReference type="SAM" id="Phobius"/>
    </source>
</evidence>
<dbReference type="AlphaFoldDB" id="A0A2S5BJ26"/>